<feature type="repeat" description="ANK" evidence="1">
    <location>
        <begin position="285"/>
        <end position="317"/>
    </location>
</feature>
<dbReference type="Gene3D" id="3.30.70.20">
    <property type="match status" value="2"/>
</dbReference>
<dbReference type="InterPro" id="IPR036770">
    <property type="entry name" value="Ankyrin_rpt-contain_sf"/>
</dbReference>
<accession>A0A1Q9EAF6</accession>
<evidence type="ECO:0000259" key="2">
    <source>
        <dbReference type="PROSITE" id="PS50076"/>
    </source>
</evidence>
<name>A0A1Q9EAF6_SYMMI</name>
<dbReference type="Pfam" id="PF00226">
    <property type="entry name" value="DnaJ"/>
    <property type="match status" value="1"/>
</dbReference>
<evidence type="ECO:0000313" key="4">
    <source>
        <dbReference type="EMBL" id="OLQ04424.1"/>
    </source>
</evidence>
<evidence type="ECO:0000256" key="1">
    <source>
        <dbReference type="PROSITE-ProRule" id="PRU00023"/>
    </source>
</evidence>
<keyword evidence="1" id="KW-0040">ANK repeat</keyword>
<feature type="domain" description="J" evidence="2">
    <location>
        <begin position="414"/>
        <end position="478"/>
    </location>
</feature>
<dbReference type="AlphaFoldDB" id="A0A1Q9EAF6"/>
<organism evidence="4 5">
    <name type="scientific">Symbiodinium microadriaticum</name>
    <name type="common">Dinoflagellate</name>
    <name type="synonym">Zooxanthella microadriatica</name>
    <dbReference type="NCBI Taxonomy" id="2951"/>
    <lineage>
        <taxon>Eukaryota</taxon>
        <taxon>Sar</taxon>
        <taxon>Alveolata</taxon>
        <taxon>Dinophyceae</taxon>
        <taxon>Suessiales</taxon>
        <taxon>Symbiodiniaceae</taxon>
        <taxon>Symbiodinium</taxon>
    </lineage>
</organism>
<dbReference type="SUPFAM" id="SSF46565">
    <property type="entry name" value="Chaperone J-domain"/>
    <property type="match status" value="1"/>
</dbReference>
<dbReference type="OrthoDB" id="437460at2759"/>
<dbReference type="Proteomes" id="UP000186817">
    <property type="component" value="Unassembled WGS sequence"/>
</dbReference>
<dbReference type="SMART" id="SM00248">
    <property type="entry name" value="ANK"/>
    <property type="match status" value="6"/>
</dbReference>
<dbReference type="Pfam" id="PF12796">
    <property type="entry name" value="Ank_2"/>
    <property type="match status" value="2"/>
</dbReference>
<dbReference type="PANTHER" id="PTHR45295">
    <property type="entry name" value="CHAPERONE PROTEIN DNAJ C76, CHLOROPLASTIC"/>
    <property type="match status" value="1"/>
</dbReference>
<dbReference type="EMBL" id="LSRX01000211">
    <property type="protein sequence ID" value="OLQ04424.1"/>
    <property type="molecule type" value="Genomic_DNA"/>
</dbReference>
<dbReference type="InterPro" id="IPR017896">
    <property type="entry name" value="4Fe4S_Fe-S-bd"/>
</dbReference>
<sequence>MGQKTSEQMLEVRMLSGEVVARHTAEELEELGDVRSLKRRLNQLHGVGTRFRQRLFLHGEMLEDRVKLESSMDLNLVVLPLADVSQSQADDLVAAAERGSVDEVESMLQLPQDPDLLDSHGGRAALIYASYGGHLETVHLLLEAAANKDVADDHGYTALNRASGEGHVEIVRLLLEAGANMDVADVNGFTALNRTVRVLLHAGALSLTDVVDGFGFPALTNASHAGHVEIVRLLLEAGGKKDVAAALSGVEGRGRRIALNNASHACHVEIVRLLLDAGALKDVADGLTALAQASHAGHVEIVRLLLDAGARIHVADTFGRTSRYRPPHIRNKEPMWRMALGTALNNAFREGHTEIVRLLLEAGVDKAPPLLRSKTELQFVKGIGRGATLAAAAVALLQRRRTSLRAATDVAPTDYYGLLGLPAYTSDKKEIKAAHRRTVKLVHPDILGAASGDLQVIVNAAYRTLSDDATRESYDTTLRRSKLAGIAMSQWNKKGKVGLFVDETVCSSCLKCATQCPGTFEVDPLTRKPHVYLQYGSDQTDLDIAVYGCPEQAISWVPRKLIPLLEYCMGKSRSLQGRLSPFQLLAAAHCRVVVLTNPQELGELPPDAALREEYSDVLSVLKENFRTARDQLLEKYLSCDEEAKKEAADIISKNGRPSAQVGDDEERGVFVDETACSRCYKCVEVASSTFAVHRSPERGEKAHAVVQDADATEILEAAVRACPSRAISFVKKEDVPLLDLAMRESATLAHTSGVLRGPWEIFQEYVVEDAESVAEIADIAGEISTSASAIPEGVRARLWKGIGGDESAVKELEAMAQGTGEASSLSRNTLKADLFKFLVALQCCAGV</sequence>
<dbReference type="SUPFAM" id="SSF48403">
    <property type="entry name" value="Ankyrin repeat"/>
    <property type="match status" value="1"/>
</dbReference>
<dbReference type="InterPro" id="IPR001623">
    <property type="entry name" value="DnaJ_domain"/>
</dbReference>
<feature type="repeat" description="ANK" evidence="1">
    <location>
        <begin position="121"/>
        <end position="153"/>
    </location>
</feature>
<dbReference type="Gene3D" id="1.10.287.110">
    <property type="entry name" value="DnaJ domain"/>
    <property type="match status" value="1"/>
</dbReference>
<dbReference type="Gene3D" id="1.25.40.20">
    <property type="entry name" value="Ankyrin repeat-containing domain"/>
    <property type="match status" value="2"/>
</dbReference>
<dbReference type="PROSITE" id="PS50297">
    <property type="entry name" value="ANK_REP_REGION"/>
    <property type="match status" value="4"/>
</dbReference>
<comment type="caution">
    <text evidence="4">The sequence shown here is derived from an EMBL/GenBank/DDBJ whole genome shotgun (WGS) entry which is preliminary data.</text>
</comment>
<dbReference type="InterPro" id="IPR002110">
    <property type="entry name" value="Ankyrin_rpt"/>
</dbReference>
<feature type="repeat" description="ANK" evidence="1">
    <location>
        <begin position="154"/>
        <end position="186"/>
    </location>
</feature>
<dbReference type="PROSITE" id="PS51379">
    <property type="entry name" value="4FE4S_FER_2"/>
    <property type="match status" value="1"/>
</dbReference>
<evidence type="ECO:0000313" key="5">
    <source>
        <dbReference type="Proteomes" id="UP000186817"/>
    </source>
</evidence>
<dbReference type="PANTHER" id="PTHR45295:SF1">
    <property type="entry name" value="CHAPERONE PROTEIN DNAJ C76, CHLOROPLASTIC"/>
    <property type="match status" value="1"/>
</dbReference>
<feature type="domain" description="4Fe-4S ferredoxin-type" evidence="3">
    <location>
        <begin position="497"/>
        <end position="525"/>
    </location>
</feature>
<dbReference type="InterPro" id="IPR036869">
    <property type="entry name" value="J_dom_sf"/>
</dbReference>
<dbReference type="SUPFAM" id="SSF54862">
    <property type="entry name" value="4Fe-4S ferredoxins"/>
    <property type="match status" value="2"/>
</dbReference>
<gene>
    <name evidence="4" type="primary">ANKRD50</name>
    <name evidence="4" type="ORF">AK812_SmicGene12500</name>
</gene>
<dbReference type="CDD" id="cd06257">
    <property type="entry name" value="DnaJ"/>
    <property type="match status" value="1"/>
</dbReference>
<evidence type="ECO:0000259" key="3">
    <source>
        <dbReference type="PROSITE" id="PS51379"/>
    </source>
</evidence>
<keyword evidence="5" id="KW-1185">Reference proteome</keyword>
<dbReference type="PROSITE" id="PS50076">
    <property type="entry name" value="DNAJ_2"/>
    <property type="match status" value="1"/>
</dbReference>
<reference evidence="4 5" key="1">
    <citation type="submission" date="2016-02" db="EMBL/GenBank/DDBJ databases">
        <title>Genome analysis of coral dinoflagellate symbionts highlights evolutionary adaptations to a symbiotic lifestyle.</title>
        <authorList>
            <person name="Aranda M."/>
            <person name="Li Y."/>
            <person name="Liew Y.J."/>
            <person name="Baumgarten S."/>
            <person name="Simakov O."/>
            <person name="Wilson M."/>
            <person name="Piel J."/>
            <person name="Ashoor H."/>
            <person name="Bougouffa S."/>
            <person name="Bajic V.B."/>
            <person name="Ryu T."/>
            <person name="Ravasi T."/>
            <person name="Bayer T."/>
            <person name="Micklem G."/>
            <person name="Kim H."/>
            <person name="Bhak J."/>
            <person name="Lajeunesse T.C."/>
            <person name="Voolstra C.R."/>
        </authorList>
    </citation>
    <scope>NUCLEOTIDE SEQUENCE [LARGE SCALE GENOMIC DNA]</scope>
    <source>
        <strain evidence="4 5">CCMP2467</strain>
    </source>
</reference>
<dbReference type="SMART" id="SM00271">
    <property type="entry name" value="DnaJ"/>
    <property type="match status" value="1"/>
</dbReference>
<proteinExistence type="predicted"/>
<feature type="repeat" description="ANK" evidence="1">
    <location>
        <begin position="214"/>
        <end position="246"/>
    </location>
</feature>
<dbReference type="Pfam" id="PF13370">
    <property type="entry name" value="Fer4_13"/>
    <property type="match status" value="2"/>
</dbReference>
<protein>
    <submittedName>
        <fullName evidence="4">Ankyrin repeat domain-containing protein 50</fullName>
    </submittedName>
</protein>
<dbReference type="PROSITE" id="PS50088">
    <property type="entry name" value="ANK_REPEAT"/>
    <property type="match status" value="5"/>
</dbReference>
<feature type="repeat" description="ANK" evidence="1">
    <location>
        <begin position="342"/>
        <end position="365"/>
    </location>
</feature>